<evidence type="ECO:0000256" key="1">
    <source>
        <dbReference type="SAM" id="MobiDB-lite"/>
    </source>
</evidence>
<dbReference type="RefSeq" id="WP_181676197.1">
    <property type="nucleotide sequence ID" value="NZ_JABJVM010000005.1"/>
</dbReference>
<sequence length="51" mass="5535">MVSLLVNIVIGSLIFGYTVYALVRHIQKSKQGKCGGCDLEKSCDSEKSAPF</sequence>
<feature type="region of interest" description="Disordered" evidence="1">
    <location>
        <begin position="32"/>
        <end position="51"/>
    </location>
</feature>
<keyword evidence="2" id="KW-1133">Transmembrane helix</keyword>
<dbReference type="EMBL" id="JABJVM010000005">
    <property type="protein sequence ID" value="MBA3925989.1"/>
    <property type="molecule type" value="Genomic_DNA"/>
</dbReference>
<reference evidence="3 4" key="1">
    <citation type="submission" date="2020-08" db="EMBL/GenBank/DDBJ databases">
        <title>Listeria ohnekaius sp. nov. and Listeria portnoyii sp. nov. isolated from non-agricultural and natural environments.</title>
        <authorList>
            <person name="Weller D."/>
            <person name="Belias A.M."/>
            <person name="Liao J."/>
            <person name="Guo S."/>
            <person name="Orsi R.H."/>
            <person name="Wiedmann M."/>
        </authorList>
    </citation>
    <scope>NUCLEOTIDE SEQUENCE [LARGE SCALE GENOMIC DNA]</scope>
    <source>
        <strain evidence="3 4">FSL W9-0585</strain>
    </source>
</reference>
<gene>
    <name evidence="3" type="ORF">HPK16_06510</name>
</gene>
<keyword evidence="4" id="KW-1185">Reference proteome</keyword>
<evidence type="ECO:0000313" key="3">
    <source>
        <dbReference type="EMBL" id="MBA3925989.1"/>
    </source>
</evidence>
<evidence type="ECO:0000313" key="4">
    <source>
        <dbReference type="Proteomes" id="UP000548787"/>
    </source>
</evidence>
<protein>
    <submittedName>
        <fullName evidence="3">FeoB-associated Cys-rich membrane protein</fullName>
    </submittedName>
</protein>
<feature type="transmembrane region" description="Helical" evidence="2">
    <location>
        <begin position="6"/>
        <end position="23"/>
    </location>
</feature>
<evidence type="ECO:0000256" key="2">
    <source>
        <dbReference type="SAM" id="Phobius"/>
    </source>
</evidence>
<dbReference type="Pfam" id="PF12669">
    <property type="entry name" value="FeoB_associated"/>
    <property type="match status" value="1"/>
</dbReference>
<dbReference type="Proteomes" id="UP000548787">
    <property type="component" value="Unassembled WGS sequence"/>
</dbReference>
<keyword evidence="2" id="KW-0472">Membrane</keyword>
<dbReference type="AlphaFoldDB" id="A0A7W1T5U3"/>
<organism evidence="3 4">
    <name type="scientific">Listeria rustica</name>
    <dbReference type="NCBI Taxonomy" id="2713503"/>
    <lineage>
        <taxon>Bacteria</taxon>
        <taxon>Bacillati</taxon>
        <taxon>Bacillota</taxon>
        <taxon>Bacilli</taxon>
        <taxon>Bacillales</taxon>
        <taxon>Listeriaceae</taxon>
        <taxon>Listeria</taxon>
    </lineage>
</organism>
<accession>A0A7W1T5U3</accession>
<feature type="compositionally biased region" description="Basic and acidic residues" evidence="1">
    <location>
        <begin position="38"/>
        <end position="51"/>
    </location>
</feature>
<keyword evidence="2" id="KW-0812">Transmembrane</keyword>
<proteinExistence type="predicted"/>
<name>A0A7W1T5U3_9LIST</name>
<comment type="caution">
    <text evidence="3">The sequence shown here is derived from an EMBL/GenBank/DDBJ whole genome shotgun (WGS) entry which is preliminary data.</text>
</comment>